<name>A0ABX3H0M7_PAEBO</name>
<protein>
    <submittedName>
        <fullName evidence="1">Uncharacterized protein</fullName>
    </submittedName>
</protein>
<evidence type="ECO:0000313" key="2">
    <source>
        <dbReference type="Proteomes" id="UP000187412"/>
    </source>
</evidence>
<evidence type="ECO:0000313" key="1">
    <source>
        <dbReference type="EMBL" id="OMD39645.1"/>
    </source>
</evidence>
<reference evidence="1 2" key="1">
    <citation type="submission" date="2016-10" db="EMBL/GenBank/DDBJ databases">
        <title>Paenibacillus species isolates.</title>
        <authorList>
            <person name="Beno S.M."/>
        </authorList>
    </citation>
    <scope>NUCLEOTIDE SEQUENCE [LARGE SCALE GENOMIC DNA]</scope>
    <source>
        <strain evidence="1 2">FSL H7-0744</strain>
    </source>
</reference>
<keyword evidence="2" id="KW-1185">Reference proteome</keyword>
<dbReference type="Proteomes" id="UP000187412">
    <property type="component" value="Unassembled WGS sequence"/>
</dbReference>
<organism evidence="1 2">
    <name type="scientific">Paenibacillus borealis</name>
    <dbReference type="NCBI Taxonomy" id="160799"/>
    <lineage>
        <taxon>Bacteria</taxon>
        <taxon>Bacillati</taxon>
        <taxon>Bacillota</taxon>
        <taxon>Bacilli</taxon>
        <taxon>Bacillales</taxon>
        <taxon>Paenibacillaceae</taxon>
        <taxon>Paenibacillus</taxon>
    </lineage>
</organism>
<accession>A0ABX3H0M7</accession>
<sequence length="117" mass="13053">MSYIAASNGRATAEWSAYAHLVIGSRVQNEERGIKTSDTSKSMSFDDFMGAIQKGEQLNSYNARQISNDEILNNRIYEQHNGVSDESRFRFSTLQKAYELGPVDSTGVLTSSYRSKA</sequence>
<proteinExistence type="predicted"/>
<gene>
    <name evidence="1" type="ORF">BSK56_29440</name>
</gene>
<dbReference type="RefSeq" id="WP_076113978.1">
    <property type="nucleotide sequence ID" value="NZ_MPTB01000055.1"/>
</dbReference>
<comment type="caution">
    <text evidence="1">The sequence shown here is derived from an EMBL/GenBank/DDBJ whole genome shotgun (WGS) entry which is preliminary data.</text>
</comment>
<dbReference type="EMBL" id="MPTB01000055">
    <property type="protein sequence ID" value="OMD39645.1"/>
    <property type="molecule type" value="Genomic_DNA"/>
</dbReference>